<keyword evidence="3" id="KW-0326">Glycosidase</keyword>
<dbReference type="SMART" id="SM00495">
    <property type="entry name" value="ChtBD3"/>
    <property type="match status" value="2"/>
</dbReference>
<name>A0ABW3AGY6_9MICO</name>
<dbReference type="Gene3D" id="2.115.10.20">
    <property type="entry name" value="Glycosyl hydrolase domain, family 43"/>
    <property type="match status" value="2"/>
</dbReference>
<feature type="domain" description="Chitin-binding type-3" evidence="4">
    <location>
        <begin position="876"/>
        <end position="920"/>
    </location>
</feature>
<keyword evidence="2" id="KW-0378">Hydrolase</keyword>
<dbReference type="CDD" id="cd12215">
    <property type="entry name" value="ChiC_BD"/>
    <property type="match status" value="2"/>
</dbReference>
<evidence type="ECO:0000256" key="1">
    <source>
        <dbReference type="ARBA" id="ARBA00009865"/>
    </source>
</evidence>
<evidence type="ECO:0000313" key="6">
    <source>
        <dbReference type="Proteomes" id="UP001597055"/>
    </source>
</evidence>
<proteinExistence type="inferred from homology"/>
<dbReference type="Pfam" id="PF04616">
    <property type="entry name" value="Glyco_hydro_43"/>
    <property type="match status" value="1"/>
</dbReference>
<dbReference type="PANTHER" id="PTHR22925:SF3">
    <property type="entry name" value="GLYCOSYL HYDROLASE FAMILY PROTEIN 43"/>
    <property type="match status" value="1"/>
</dbReference>
<dbReference type="InterPro" id="IPR006710">
    <property type="entry name" value="Glyco_hydro_43"/>
</dbReference>
<evidence type="ECO:0000256" key="2">
    <source>
        <dbReference type="ARBA" id="ARBA00022801"/>
    </source>
</evidence>
<dbReference type="RefSeq" id="WP_204977977.1">
    <property type="nucleotide sequence ID" value="NZ_JBHTII010000001.1"/>
</dbReference>
<evidence type="ECO:0000313" key="5">
    <source>
        <dbReference type="EMBL" id="MFD0790240.1"/>
    </source>
</evidence>
<dbReference type="InterPro" id="IPR036573">
    <property type="entry name" value="CBM_sf_5/12"/>
</dbReference>
<reference evidence="6" key="1">
    <citation type="journal article" date="2019" name="Int. J. Syst. Evol. Microbiol.">
        <title>The Global Catalogue of Microorganisms (GCM) 10K type strain sequencing project: providing services to taxonomists for standard genome sequencing and annotation.</title>
        <authorList>
            <consortium name="The Broad Institute Genomics Platform"/>
            <consortium name="The Broad Institute Genome Sequencing Center for Infectious Disease"/>
            <person name="Wu L."/>
            <person name="Ma J."/>
        </authorList>
    </citation>
    <scope>NUCLEOTIDE SEQUENCE [LARGE SCALE GENOMIC DNA]</scope>
    <source>
        <strain evidence="6">CCUG 54523</strain>
    </source>
</reference>
<feature type="domain" description="Chitin-binding type-3" evidence="4">
    <location>
        <begin position="931"/>
        <end position="974"/>
    </location>
</feature>
<dbReference type="PANTHER" id="PTHR22925">
    <property type="entry name" value="GLYCOSYL HYDROLASE 43 FAMILY MEMBER"/>
    <property type="match status" value="1"/>
</dbReference>
<dbReference type="Pfam" id="PF02839">
    <property type="entry name" value="CBM_5_12"/>
    <property type="match status" value="1"/>
</dbReference>
<dbReference type="SUPFAM" id="SSF75005">
    <property type="entry name" value="Arabinanase/levansucrase/invertase"/>
    <property type="match status" value="1"/>
</dbReference>
<evidence type="ECO:0000256" key="3">
    <source>
        <dbReference type="ARBA" id="ARBA00023295"/>
    </source>
</evidence>
<comment type="caution">
    <text evidence="5">The sequence shown here is derived from an EMBL/GenBank/DDBJ whole genome shotgun (WGS) entry which is preliminary data.</text>
</comment>
<protein>
    <submittedName>
        <fullName evidence="5">Family 43 glycosylhydrolase</fullName>
    </submittedName>
</protein>
<dbReference type="Gene3D" id="2.10.10.20">
    <property type="entry name" value="Carbohydrate-binding module superfamily 5/12"/>
    <property type="match status" value="2"/>
</dbReference>
<keyword evidence="6" id="KW-1185">Reference proteome</keyword>
<accession>A0ABW3AGY6</accession>
<evidence type="ECO:0000259" key="4">
    <source>
        <dbReference type="SMART" id="SM00495"/>
    </source>
</evidence>
<comment type="similarity">
    <text evidence="1">Belongs to the glycosyl hydrolase 43 family.</text>
</comment>
<gene>
    <name evidence="5" type="ORF">ACFQ0P_07520</name>
</gene>
<dbReference type="InterPro" id="IPR023296">
    <property type="entry name" value="Glyco_hydro_beta-prop_sf"/>
</dbReference>
<dbReference type="Proteomes" id="UP001597055">
    <property type="component" value="Unassembled WGS sequence"/>
</dbReference>
<dbReference type="SUPFAM" id="SSF51055">
    <property type="entry name" value="Carbohydrate binding domain"/>
    <property type="match status" value="2"/>
</dbReference>
<sequence length="977" mass="104873">MTLINRDRAGYETRNAQGQITGYRDGTLRFDLNGDALDAHDGQILRYGDTYYLYGTTYGCGFQWQAAGSQFCGVKVYSSPDLVSWTPHEDLFDASTETWQERCGEGTYGCFRPHVAYNEANNQYVMWLNVYDNVSGYRVFVADSPIGPFTEIDEPELAFPKGNDGGLNYGDHQIFIDDDNSAYLVATDWLSGGDLVVERLNDDYTSGSGDWSRVGLRATEAPTIFERDGTYYLTYSDPNRGYMTTGTGFVTADNPLGPWTGTSASADSWEIRDGALQITGGSVGYSRDGEDWGDVIVKANVTTRKAANADYSQFGIAFGGGYQWLVGNYGHAQAPGGNLTKIRPDGGIQIVATPQLIAVGETLDIEIRAIGDTITTSLNGEVFDTTPRTTAFSGRVGFRHDQSAGESVTVNHIEVTDASGAVLLEDDFSQGLGNWDRPPAIIKGTNITTTSCGGQPTDVLPIETSTGTVYLYQSDVWSDQQKSGRAQGNQAVAKHYWQPLEFDESGAIKPITCGARYDVTIPVGPAAELPERGSVSSGDEGFLTYWDVSGGLQRAQTFTAEEAGSLSAVRFTAFQRDRPAPTGPLQLALHRVNADGTPGETIQQLTVPQSEVSYAARWVELQLEAPLAVSAGDQFAIVMSTPSSIAYGFAYSDTTPYTGGKALISNNGGQTWTVENGRVLHFEADITSVAPPADTVAPTINVKPGAQGKDGVFREVSFAFFDEGKTDKVILNGVETDLTDSVDAYLDGVKPGAFGGKAGSNELKVYDTAGNVATLGFVLDVTGPTVTIKGGATETVGTASAGYELLSLKLFDQYKVDVLTLNGVEKNLTDNTWSDLNGVKPGVFGAVLGTNELKVYDVAGNATAVSFTLVAPAPPVPAWVSTKVYKKGDKVSYGGAVYVAQWWTQNEKPGSSATGSWMEQGALVPAAGVSVLTWTASWVYTRGETVAHDGHTWKAKWWTRNQQPGDPHGPWQDLGTY</sequence>
<organism evidence="5 6">
    <name type="scientific">Microbacterium insulae</name>
    <dbReference type="NCBI Taxonomy" id="483014"/>
    <lineage>
        <taxon>Bacteria</taxon>
        <taxon>Bacillati</taxon>
        <taxon>Actinomycetota</taxon>
        <taxon>Actinomycetes</taxon>
        <taxon>Micrococcales</taxon>
        <taxon>Microbacteriaceae</taxon>
        <taxon>Microbacterium</taxon>
    </lineage>
</organism>
<dbReference type="InterPro" id="IPR003610">
    <property type="entry name" value="CBM5/12"/>
</dbReference>
<dbReference type="EMBL" id="JBHTII010000001">
    <property type="protein sequence ID" value="MFD0790240.1"/>
    <property type="molecule type" value="Genomic_DNA"/>
</dbReference>